<comment type="similarity">
    <text evidence="1">Belongs to the flavoredoxin family.</text>
</comment>
<organism evidence="3 4">
    <name type="scientific">Fusobacterium simiae</name>
    <dbReference type="NCBI Taxonomy" id="855"/>
    <lineage>
        <taxon>Bacteria</taxon>
        <taxon>Fusobacteriati</taxon>
        <taxon>Fusobacteriota</taxon>
        <taxon>Fusobacteriia</taxon>
        <taxon>Fusobacteriales</taxon>
        <taxon>Fusobacteriaceae</taxon>
        <taxon>Fusobacterium</taxon>
    </lineage>
</organism>
<accession>A0ABT4DJZ2</accession>
<dbReference type="Pfam" id="PF01613">
    <property type="entry name" value="Flavin_Reduct"/>
    <property type="match status" value="1"/>
</dbReference>
<reference evidence="3" key="1">
    <citation type="submission" date="2022-09" db="EMBL/GenBank/DDBJ databases">
        <authorList>
            <person name="Zoaiter M."/>
        </authorList>
    </citation>
    <scope>NUCLEOTIDE SEQUENCE</scope>
    <source>
        <strain evidence="3">DSM 19848</strain>
    </source>
</reference>
<evidence type="ECO:0000313" key="3">
    <source>
        <dbReference type="EMBL" id="MCY7008919.1"/>
    </source>
</evidence>
<dbReference type="Gene3D" id="2.30.110.10">
    <property type="entry name" value="Electron Transport, Fmn-binding Protein, Chain A"/>
    <property type="match status" value="1"/>
</dbReference>
<dbReference type="RefSeq" id="WP_265152667.1">
    <property type="nucleotide sequence ID" value="NZ_JAOXXL010000035.1"/>
</dbReference>
<comment type="caution">
    <text evidence="3">The sequence shown here is derived from an EMBL/GenBank/DDBJ whole genome shotgun (WGS) entry which is preliminary data.</text>
</comment>
<evidence type="ECO:0000313" key="4">
    <source>
        <dbReference type="Proteomes" id="UP001062738"/>
    </source>
</evidence>
<evidence type="ECO:0000256" key="1">
    <source>
        <dbReference type="ARBA" id="ARBA00038054"/>
    </source>
</evidence>
<dbReference type="PANTHER" id="PTHR43567:SF5">
    <property type="entry name" value="HYPOTHETICAL CYTOSOLIC PROTEIN"/>
    <property type="match status" value="1"/>
</dbReference>
<dbReference type="SUPFAM" id="SSF50475">
    <property type="entry name" value="FMN-binding split barrel"/>
    <property type="match status" value="1"/>
</dbReference>
<name>A0ABT4DJZ2_FUSSI</name>
<dbReference type="InterPro" id="IPR002563">
    <property type="entry name" value="Flavin_Rdtase-like_dom"/>
</dbReference>
<gene>
    <name evidence="3" type="ORF">OCK72_09805</name>
</gene>
<dbReference type="InterPro" id="IPR012349">
    <property type="entry name" value="Split_barrel_FMN-bd"/>
</dbReference>
<proteinExistence type="inferred from homology"/>
<dbReference type="PANTHER" id="PTHR43567">
    <property type="entry name" value="FLAVOREDOXIN-RELATED-RELATED"/>
    <property type="match status" value="1"/>
</dbReference>
<evidence type="ECO:0000259" key="2">
    <source>
        <dbReference type="Pfam" id="PF01613"/>
    </source>
</evidence>
<dbReference type="Proteomes" id="UP001062738">
    <property type="component" value="Unassembled WGS sequence"/>
</dbReference>
<sequence length="180" mass="20429">MKKRKINVFDYSTEILKALSKGILLTVKGDKKVNSMVISWGHLGIEWNKLIFITYVRENRYTKAVLDKTSDFTINIPLSKMDAKIFTVCGTKSGRNVDKIKETNLTLIDSEIVSSPAIKELPITLECKVLYKQKQVLENLPEEIVKRDYPQDIDGTAIGANRDIHTAYYGEIVAAYIIED</sequence>
<keyword evidence="4" id="KW-1185">Reference proteome</keyword>
<dbReference type="InterPro" id="IPR052174">
    <property type="entry name" value="Flavoredoxin"/>
</dbReference>
<feature type="domain" description="Flavin reductase like" evidence="2">
    <location>
        <begin position="25"/>
        <end position="179"/>
    </location>
</feature>
<dbReference type="EMBL" id="JAOXXL010000035">
    <property type="protein sequence ID" value="MCY7008919.1"/>
    <property type="molecule type" value="Genomic_DNA"/>
</dbReference>
<protein>
    <submittedName>
        <fullName evidence="3">Flavin reductase</fullName>
    </submittedName>
</protein>